<sequence length="30" mass="3395">MPCPVEVGVPLWIEKWLNILSISSERLPGM</sequence>
<evidence type="ECO:0000313" key="1">
    <source>
        <dbReference type="EMBL" id="KRY80544.1"/>
    </source>
</evidence>
<name>A0A0V1F3A3_TRIPS</name>
<dbReference type="EMBL" id="JYDT01000430">
    <property type="protein sequence ID" value="KRY80544.1"/>
    <property type="molecule type" value="Genomic_DNA"/>
</dbReference>
<evidence type="ECO:0000313" key="2">
    <source>
        <dbReference type="Proteomes" id="UP000054995"/>
    </source>
</evidence>
<keyword evidence="2" id="KW-1185">Reference proteome</keyword>
<dbReference type="AlphaFoldDB" id="A0A0V1F3A3"/>
<proteinExistence type="predicted"/>
<protein>
    <submittedName>
        <fullName evidence="1">Uncharacterized protein</fullName>
    </submittedName>
</protein>
<accession>A0A0V1F3A3</accession>
<reference evidence="1 2" key="1">
    <citation type="submission" date="2015-01" db="EMBL/GenBank/DDBJ databases">
        <title>Evolution of Trichinella species and genotypes.</title>
        <authorList>
            <person name="Korhonen P.K."/>
            <person name="Edoardo P."/>
            <person name="Giuseppe L.R."/>
            <person name="Gasser R.B."/>
        </authorList>
    </citation>
    <scope>NUCLEOTIDE SEQUENCE [LARGE SCALE GENOMIC DNA]</scope>
    <source>
        <strain evidence="1">ISS470</strain>
    </source>
</reference>
<dbReference type="Proteomes" id="UP000054995">
    <property type="component" value="Unassembled WGS sequence"/>
</dbReference>
<comment type="caution">
    <text evidence="1">The sequence shown here is derived from an EMBL/GenBank/DDBJ whole genome shotgun (WGS) entry which is preliminary data.</text>
</comment>
<organism evidence="1 2">
    <name type="scientific">Trichinella pseudospiralis</name>
    <name type="common">Parasitic roundworm</name>
    <dbReference type="NCBI Taxonomy" id="6337"/>
    <lineage>
        <taxon>Eukaryota</taxon>
        <taxon>Metazoa</taxon>
        <taxon>Ecdysozoa</taxon>
        <taxon>Nematoda</taxon>
        <taxon>Enoplea</taxon>
        <taxon>Dorylaimia</taxon>
        <taxon>Trichinellida</taxon>
        <taxon>Trichinellidae</taxon>
        <taxon>Trichinella</taxon>
    </lineage>
</organism>
<gene>
    <name evidence="1" type="ORF">T4D_8896</name>
</gene>